<dbReference type="Gene3D" id="2.40.50.140">
    <property type="entry name" value="Nucleic acid-binding proteins"/>
    <property type="match status" value="1"/>
</dbReference>
<dbReference type="GO" id="GO:0003911">
    <property type="term" value="F:DNA ligase (NAD+) activity"/>
    <property type="evidence" value="ECO:0007669"/>
    <property type="project" value="UniProtKB-UniRule"/>
</dbReference>
<dbReference type="InterPro" id="IPR004150">
    <property type="entry name" value="NAD_DNA_ligase_OB"/>
</dbReference>
<feature type="binding site" evidence="14">
    <location>
        <position position="426"/>
    </location>
    <ligand>
        <name>Zn(2+)</name>
        <dbReference type="ChEBI" id="CHEBI:29105"/>
    </ligand>
</feature>
<name>A0A0K8J7A2_9FIRM</name>
<feature type="binding site" evidence="14">
    <location>
        <position position="309"/>
    </location>
    <ligand>
        <name>NAD(+)</name>
        <dbReference type="ChEBI" id="CHEBI:57540"/>
    </ligand>
</feature>
<evidence type="ECO:0000259" key="15">
    <source>
        <dbReference type="PROSITE" id="PS50172"/>
    </source>
</evidence>
<dbReference type="InterPro" id="IPR033136">
    <property type="entry name" value="DNA_ligase_CS"/>
</dbReference>
<dbReference type="InterPro" id="IPR010994">
    <property type="entry name" value="RuvA_2-like"/>
</dbReference>
<keyword evidence="6 14" id="KW-0227">DNA damage</keyword>
<feature type="binding site" evidence="14">
    <location>
        <begin position="31"/>
        <end position="35"/>
    </location>
    <ligand>
        <name>NAD(+)</name>
        <dbReference type="ChEBI" id="CHEBI:57540"/>
    </ligand>
</feature>
<dbReference type="InterPro" id="IPR041663">
    <property type="entry name" value="DisA/LigA_HHH"/>
</dbReference>
<dbReference type="GO" id="GO:0005829">
    <property type="term" value="C:cytosol"/>
    <property type="evidence" value="ECO:0007669"/>
    <property type="project" value="TreeGrafter"/>
</dbReference>
<evidence type="ECO:0000256" key="3">
    <source>
        <dbReference type="ARBA" id="ARBA00022598"/>
    </source>
</evidence>
<accession>A0A0K8J7A2</accession>
<dbReference type="Pfam" id="PF00533">
    <property type="entry name" value="BRCT"/>
    <property type="match status" value="1"/>
</dbReference>
<dbReference type="FunFam" id="2.40.50.140:FF:000012">
    <property type="entry name" value="DNA ligase"/>
    <property type="match status" value="1"/>
</dbReference>
<dbReference type="PROSITE" id="PS50172">
    <property type="entry name" value="BRCT"/>
    <property type="match status" value="1"/>
</dbReference>
<dbReference type="Gene3D" id="3.40.50.10190">
    <property type="entry name" value="BRCT domain"/>
    <property type="match status" value="1"/>
</dbReference>
<dbReference type="Proteomes" id="UP000196053">
    <property type="component" value="Chromosome I"/>
</dbReference>
<keyword evidence="17" id="KW-1185">Reference proteome</keyword>
<comment type="catalytic activity">
    <reaction evidence="12 14">
        <text>NAD(+) + (deoxyribonucleotide)n-3'-hydroxyl + 5'-phospho-(deoxyribonucleotide)m = (deoxyribonucleotide)n+m + AMP + beta-nicotinamide D-nucleotide.</text>
        <dbReference type="EC" id="6.5.1.2"/>
    </reaction>
</comment>
<keyword evidence="5 14" id="KW-0479">Metal-binding</keyword>
<evidence type="ECO:0000256" key="5">
    <source>
        <dbReference type="ARBA" id="ARBA00022723"/>
    </source>
</evidence>
<gene>
    <name evidence="14 16" type="primary">ligA</name>
    <name evidence="16" type="ORF">SD1D_1789</name>
</gene>
<evidence type="ECO:0000256" key="13">
    <source>
        <dbReference type="ARBA" id="ARBA00060881"/>
    </source>
</evidence>
<dbReference type="Gene3D" id="1.10.150.20">
    <property type="entry name" value="5' to 3' exonuclease, C-terminal subdomain"/>
    <property type="match status" value="2"/>
</dbReference>
<dbReference type="PROSITE" id="PS01056">
    <property type="entry name" value="DNA_LIGASE_N2"/>
    <property type="match status" value="1"/>
</dbReference>
<protein>
    <recommendedName>
        <fullName evidence="2 14">DNA ligase</fullName>
        <ecNumber evidence="1 14">6.5.1.2</ecNumber>
    </recommendedName>
    <alternativeName>
        <fullName evidence="14">Polydeoxyribonucleotide synthase [NAD(+)]</fullName>
    </alternativeName>
</protein>
<dbReference type="InterPro" id="IPR036420">
    <property type="entry name" value="BRCT_dom_sf"/>
</dbReference>
<dbReference type="InterPro" id="IPR001357">
    <property type="entry name" value="BRCT_dom"/>
</dbReference>
<dbReference type="SUPFAM" id="SSF47781">
    <property type="entry name" value="RuvA domain 2-like"/>
    <property type="match status" value="1"/>
</dbReference>
<evidence type="ECO:0000313" key="17">
    <source>
        <dbReference type="Proteomes" id="UP000196053"/>
    </source>
</evidence>
<sequence>MDIRQEIENLRELIRYHNDRYYNQDDPEISDYEYDQLTIKLRKLEEEYPEYKTADSPTQIVGGSAKREAGILVKHNIPMLSLQDVFSKEEVFSFVEKILKERQDSRFVVEKKIDGLSVSLRYEDGRFVQGVTRGDGINYGEDVTENIREIKDVIMELKDPVPYLEIRGEVYMKNEDFEAVNDKLEAEGKKRFANPRNCAAGTLRQLDPQVVRERKLSLFAFNIQDVRGISFENHSESLSWLRNQGFKVIEDYKICKTAEEVWEAIKEIGENRGSLAYGIDGAVVKVDNLADREYFGATSKVPRWAVAYKYPPEEKETVLKDIRLSVGRTGRITPTAIFDPILLCGTTVERATLHNQDRIDELDVRIGDTIIVRKAGEIIPEVVTVVKDKRPEDTVPYKIPFVCPSCGGPAARDENSADIRCSNLNCPAQLTQHILNFVGRNAMDIKGFGEAYVEALIKEGYVKDIADIYYLDRYRDEMIEKGLIGKEKNTDKLLKAIEDSKKNDIDRLITGFGIRNIGRQAAYSLMKHFKSIHRLKEASYEELLEVKDLGDISSRAVIEFFSNPANIKILSRLEQAGVNFEWEEDTLAANNNLSGLTFVITGTLPTMGRSEMEELIKKHGGKVSGSVSKKTSFVVAGENAGSKLVKAEQLGIKVLSEEEILAMINQD</sequence>
<feature type="active site" description="N6-AMP-lysine intermediate" evidence="14">
    <location>
        <position position="112"/>
    </location>
</feature>
<evidence type="ECO:0000256" key="7">
    <source>
        <dbReference type="ARBA" id="ARBA00022833"/>
    </source>
</evidence>
<dbReference type="Pfam" id="PF03119">
    <property type="entry name" value="DNA_ligase_ZBD"/>
    <property type="match status" value="1"/>
</dbReference>
<feature type="domain" description="BRCT" evidence="15">
    <location>
        <begin position="588"/>
        <end position="667"/>
    </location>
</feature>
<evidence type="ECO:0000256" key="9">
    <source>
        <dbReference type="ARBA" id="ARBA00023027"/>
    </source>
</evidence>
<feature type="binding site" evidence="14">
    <location>
        <position position="169"/>
    </location>
    <ligand>
        <name>NAD(+)</name>
        <dbReference type="ChEBI" id="CHEBI:57540"/>
    </ligand>
</feature>
<keyword evidence="9 14" id="KW-0520">NAD</keyword>
<evidence type="ECO:0000256" key="4">
    <source>
        <dbReference type="ARBA" id="ARBA00022705"/>
    </source>
</evidence>
<dbReference type="EC" id="6.5.1.2" evidence="1 14"/>
<feature type="binding site" evidence="14">
    <location>
        <position position="110"/>
    </location>
    <ligand>
        <name>NAD(+)</name>
        <dbReference type="ChEBI" id="CHEBI:57540"/>
    </ligand>
</feature>
<feature type="binding site" evidence="14">
    <location>
        <position position="406"/>
    </location>
    <ligand>
        <name>Zn(2+)</name>
        <dbReference type="ChEBI" id="CHEBI:29105"/>
    </ligand>
</feature>
<evidence type="ECO:0000256" key="11">
    <source>
        <dbReference type="ARBA" id="ARBA00023211"/>
    </source>
</evidence>
<evidence type="ECO:0000256" key="12">
    <source>
        <dbReference type="ARBA" id="ARBA00034005"/>
    </source>
</evidence>
<dbReference type="KEGG" id="hsd:SD1D_1789"/>
<dbReference type="InterPro" id="IPR001679">
    <property type="entry name" value="DNA_ligase"/>
</dbReference>
<dbReference type="Pfam" id="PF12826">
    <property type="entry name" value="HHH_2"/>
    <property type="match status" value="1"/>
</dbReference>
<evidence type="ECO:0000256" key="2">
    <source>
        <dbReference type="ARBA" id="ARBA00013308"/>
    </source>
</evidence>
<dbReference type="NCBIfam" id="TIGR00575">
    <property type="entry name" value="dnlj"/>
    <property type="match status" value="1"/>
</dbReference>
<dbReference type="GO" id="GO:0006281">
    <property type="term" value="P:DNA repair"/>
    <property type="evidence" value="ECO:0007669"/>
    <property type="project" value="UniProtKB-KW"/>
</dbReference>
<dbReference type="PANTHER" id="PTHR23389:SF9">
    <property type="entry name" value="DNA LIGASE"/>
    <property type="match status" value="1"/>
</dbReference>
<dbReference type="AlphaFoldDB" id="A0A0K8J7A2"/>
<evidence type="ECO:0000256" key="14">
    <source>
        <dbReference type="HAMAP-Rule" id="MF_01588"/>
    </source>
</evidence>
<dbReference type="Gene3D" id="3.30.470.30">
    <property type="entry name" value="DNA ligase/mRNA capping enzyme"/>
    <property type="match status" value="1"/>
</dbReference>
<dbReference type="SMART" id="SM00292">
    <property type="entry name" value="BRCT"/>
    <property type="match status" value="1"/>
</dbReference>
<feature type="binding site" evidence="14">
    <location>
        <position position="403"/>
    </location>
    <ligand>
        <name>Zn(2+)</name>
        <dbReference type="ChEBI" id="CHEBI:29105"/>
    </ligand>
</feature>
<dbReference type="SUPFAM" id="SSF50249">
    <property type="entry name" value="Nucleic acid-binding proteins"/>
    <property type="match status" value="1"/>
</dbReference>
<dbReference type="OrthoDB" id="9759736at2"/>
<dbReference type="Pfam" id="PF01653">
    <property type="entry name" value="DNA_ligase_aden"/>
    <property type="match status" value="1"/>
</dbReference>
<comment type="cofactor">
    <cofactor evidence="14">
        <name>Mg(2+)</name>
        <dbReference type="ChEBI" id="CHEBI:18420"/>
    </cofactor>
    <cofactor evidence="14">
        <name>Mn(2+)</name>
        <dbReference type="ChEBI" id="CHEBI:29035"/>
    </cofactor>
</comment>
<keyword evidence="11 14" id="KW-0464">Manganese</keyword>
<dbReference type="Gene3D" id="1.10.287.610">
    <property type="entry name" value="Helix hairpin bin"/>
    <property type="match status" value="1"/>
</dbReference>
<dbReference type="PANTHER" id="PTHR23389">
    <property type="entry name" value="CHROMOSOME TRANSMISSION FIDELITY FACTOR 18"/>
    <property type="match status" value="1"/>
</dbReference>
<dbReference type="SMART" id="SM00532">
    <property type="entry name" value="LIGANc"/>
    <property type="match status" value="1"/>
</dbReference>
<comment type="function">
    <text evidence="14">DNA ligase that catalyzes the formation of phosphodiester linkages between 5'-phosphoryl and 3'-hydroxyl groups in double-stranded DNA using NAD as a coenzyme and as the energy source for the reaction. It is essential for DNA replication and repair of damaged DNA.</text>
</comment>
<dbReference type="PIRSF" id="PIRSF001604">
    <property type="entry name" value="LigA"/>
    <property type="match status" value="1"/>
</dbReference>
<dbReference type="InterPro" id="IPR012340">
    <property type="entry name" value="NA-bd_OB-fold"/>
</dbReference>
<feature type="binding site" evidence="14">
    <location>
        <begin position="81"/>
        <end position="82"/>
    </location>
    <ligand>
        <name>NAD(+)</name>
        <dbReference type="ChEBI" id="CHEBI:57540"/>
    </ligand>
</feature>
<dbReference type="CDD" id="cd00114">
    <property type="entry name" value="LIGANc"/>
    <property type="match status" value="1"/>
</dbReference>
<evidence type="ECO:0000313" key="16">
    <source>
        <dbReference type="EMBL" id="CUH93334.1"/>
    </source>
</evidence>
<dbReference type="RefSeq" id="WP_058258590.1">
    <property type="nucleotide sequence ID" value="NZ_DUPS01000011.1"/>
</dbReference>
<dbReference type="GO" id="GO:0046872">
    <property type="term" value="F:metal ion binding"/>
    <property type="evidence" value="ECO:0007669"/>
    <property type="project" value="UniProtKB-KW"/>
</dbReference>
<keyword evidence="4 14" id="KW-0235">DNA replication</keyword>
<dbReference type="NCBIfam" id="NF005932">
    <property type="entry name" value="PRK07956.1"/>
    <property type="match status" value="1"/>
</dbReference>
<comment type="similarity">
    <text evidence="13 14">Belongs to the NAD-dependent DNA ligase family. LigA subfamily.</text>
</comment>
<evidence type="ECO:0000256" key="1">
    <source>
        <dbReference type="ARBA" id="ARBA00012722"/>
    </source>
</evidence>
<dbReference type="SUPFAM" id="SSF56091">
    <property type="entry name" value="DNA ligase/mRNA capping enzyme, catalytic domain"/>
    <property type="match status" value="1"/>
</dbReference>
<keyword evidence="7 14" id="KW-0862">Zinc</keyword>
<reference evidence="17" key="1">
    <citation type="submission" date="2015-09" db="EMBL/GenBank/DDBJ databases">
        <authorList>
            <person name="Wibberg D."/>
        </authorList>
    </citation>
    <scope>NUCLEOTIDE SEQUENCE [LARGE SCALE GENOMIC DNA]</scope>
    <source>
        <strain evidence="17">SD1D</strain>
    </source>
</reference>
<dbReference type="EMBL" id="LN879430">
    <property type="protein sequence ID" value="CUH93334.1"/>
    <property type="molecule type" value="Genomic_DNA"/>
</dbReference>
<dbReference type="InterPro" id="IPR004149">
    <property type="entry name" value="Znf_DNAligase_C4"/>
</dbReference>
<dbReference type="SUPFAM" id="SSF52113">
    <property type="entry name" value="BRCT domain"/>
    <property type="match status" value="1"/>
</dbReference>
<dbReference type="InterPro" id="IPR013840">
    <property type="entry name" value="DNAligase_N"/>
</dbReference>
<dbReference type="HAMAP" id="MF_01588">
    <property type="entry name" value="DNA_ligase_A"/>
    <property type="match status" value="1"/>
</dbReference>
<feature type="binding site" evidence="14">
    <location>
        <position position="133"/>
    </location>
    <ligand>
        <name>NAD(+)</name>
        <dbReference type="ChEBI" id="CHEBI:57540"/>
    </ligand>
</feature>
<feature type="binding site" evidence="14">
    <location>
        <position position="421"/>
    </location>
    <ligand>
        <name>Zn(2+)</name>
        <dbReference type="ChEBI" id="CHEBI:29105"/>
    </ligand>
</feature>
<evidence type="ECO:0000256" key="8">
    <source>
        <dbReference type="ARBA" id="ARBA00022842"/>
    </source>
</evidence>
<organism evidence="16 17">
    <name type="scientific">Herbinix luporum</name>
    <dbReference type="NCBI Taxonomy" id="1679721"/>
    <lineage>
        <taxon>Bacteria</taxon>
        <taxon>Bacillati</taxon>
        <taxon>Bacillota</taxon>
        <taxon>Clostridia</taxon>
        <taxon>Lachnospirales</taxon>
        <taxon>Lachnospiraceae</taxon>
        <taxon>Herbinix</taxon>
    </lineage>
</organism>
<keyword evidence="8 14" id="KW-0460">Magnesium</keyword>
<keyword evidence="10 14" id="KW-0234">DNA repair</keyword>
<keyword evidence="3 14" id="KW-0436">Ligase</keyword>
<dbReference type="GO" id="GO:0006260">
    <property type="term" value="P:DNA replication"/>
    <property type="evidence" value="ECO:0007669"/>
    <property type="project" value="UniProtKB-KW"/>
</dbReference>
<dbReference type="InterPro" id="IPR013839">
    <property type="entry name" value="DNAligase_adenylation"/>
</dbReference>
<dbReference type="Pfam" id="PF03120">
    <property type="entry name" value="OB_DNA_ligase"/>
    <property type="match status" value="1"/>
</dbReference>
<proteinExistence type="inferred from homology"/>
<dbReference type="Gene3D" id="6.20.10.30">
    <property type="match status" value="1"/>
</dbReference>
<evidence type="ECO:0000256" key="6">
    <source>
        <dbReference type="ARBA" id="ARBA00022763"/>
    </source>
</evidence>
<evidence type="ECO:0000256" key="10">
    <source>
        <dbReference type="ARBA" id="ARBA00023204"/>
    </source>
</evidence>
<feature type="binding site" evidence="14">
    <location>
        <position position="285"/>
    </location>
    <ligand>
        <name>NAD(+)</name>
        <dbReference type="ChEBI" id="CHEBI:57540"/>
    </ligand>
</feature>